<keyword evidence="1" id="KW-0812">Transmembrane</keyword>
<keyword evidence="1" id="KW-0472">Membrane</keyword>
<dbReference type="RefSeq" id="WP_289267758.1">
    <property type="nucleotide sequence ID" value="NZ_OX365700.1"/>
</dbReference>
<keyword evidence="2" id="KW-0732">Signal</keyword>
<reference evidence="3" key="1">
    <citation type="submission" date="2022-10" db="EMBL/GenBank/DDBJ databases">
        <authorList>
            <person name="Koch H."/>
        </authorList>
    </citation>
    <scope>NUCLEOTIDE SEQUENCE</scope>
    <source>
        <strain evidence="3">DNF</strain>
    </source>
</reference>
<evidence type="ECO:0000313" key="4">
    <source>
        <dbReference type="Proteomes" id="UP001179121"/>
    </source>
</evidence>
<dbReference type="KEGG" id="nti:DNFV4_01217"/>
<evidence type="ECO:0000313" key="3">
    <source>
        <dbReference type="EMBL" id="CAI4030787.1"/>
    </source>
</evidence>
<dbReference type="EMBL" id="OX365700">
    <property type="protein sequence ID" value="CAI4030787.1"/>
    <property type="molecule type" value="Genomic_DNA"/>
</dbReference>
<protein>
    <submittedName>
        <fullName evidence="3">Uncharacterized protein</fullName>
    </submittedName>
</protein>
<dbReference type="AlphaFoldDB" id="A0AA86T5L7"/>
<feature type="signal peptide" evidence="2">
    <location>
        <begin position="1"/>
        <end position="21"/>
    </location>
</feature>
<feature type="transmembrane region" description="Helical" evidence="1">
    <location>
        <begin position="61"/>
        <end position="87"/>
    </location>
</feature>
<keyword evidence="1" id="KW-1133">Transmembrane helix</keyword>
<feature type="chain" id="PRO_5041646245" evidence="2">
    <location>
        <begin position="22"/>
        <end position="99"/>
    </location>
</feature>
<evidence type="ECO:0000256" key="2">
    <source>
        <dbReference type="SAM" id="SignalP"/>
    </source>
</evidence>
<organism evidence="3 4">
    <name type="scientific">Nitrospira tepida</name>
    <dbReference type="NCBI Taxonomy" id="2973512"/>
    <lineage>
        <taxon>Bacteria</taxon>
        <taxon>Pseudomonadati</taxon>
        <taxon>Nitrospirota</taxon>
        <taxon>Nitrospiria</taxon>
        <taxon>Nitrospirales</taxon>
        <taxon>Nitrospiraceae</taxon>
        <taxon>Nitrospira</taxon>
    </lineage>
</organism>
<proteinExistence type="predicted"/>
<dbReference type="Proteomes" id="UP001179121">
    <property type="component" value="Chromosome"/>
</dbReference>
<keyword evidence="4" id="KW-1185">Reference proteome</keyword>
<name>A0AA86T5L7_9BACT</name>
<sequence>MKMSVLLLLLTLILMPAASDARCRTIGESASLGSEYGMFPMDPAVRLVHAGQERESILMQWAGYGLGVPLFFVSVPFGMAGAVVGAASHPWTRCMESGS</sequence>
<accession>A0AA86T5L7</accession>
<evidence type="ECO:0000256" key="1">
    <source>
        <dbReference type="SAM" id="Phobius"/>
    </source>
</evidence>
<gene>
    <name evidence="3" type="ORF">DNFV4_01217</name>
</gene>